<reference evidence="16 18" key="2">
    <citation type="submission" date="2019-02" db="EMBL/GenBank/DDBJ databases">
        <authorList>
            <consortium name="Pathogen Informatics"/>
        </authorList>
    </citation>
    <scope>NUCLEOTIDE SEQUENCE [LARGE SCALE GENOMIC DNA]</scope>
    <source>
        <strain evidence="16 18">3012STDY7078520</strain>
    </source>
</reference>
<dbReference type="PANTHER" id="PTHR30341">
    <property type="entry name" value="SODIUM ION/PROTON ANTIPORTER NHAA-RELATED"/>
    <property type="match status" value="1"/>
</dbReference>
<evidence type="ECO:0000256" key="8">
    <source>
        <dbReference type="ARBA" id="ARBA00023053"/>
    </source>
</evidence>
<evidence type="ECO:0000256" key="9">
    <source>
        <dbReference type="ARBA" id="ARBA00023065"/>
    </source>
</evidence>
<dbReference type="SUPFAM" id="SSF52833">
    <property type="entry name" value="Thioredoxin-like"/>
    <property type="match status" value="1"/>
</dbReference>
<evidence type="ECO:0000256" key="4">
    <source>
        <dbReference type="ARBA" id="ARBA00022449"/>
    </source>
</evidence>
<feature type="transmembrane region" description="Helical" evidence="12">
    <location>
        <begin position="226"/>
        <end position="242"/>
    </location>
</feature>
<comment type="similarity">
    <text evidence="12">Belongs to the NhaA Na(+)/H(+) (TC 2.A.33) antiporter family.</text>
</comment>
<dbReference type="GO" id="GO:0006885">
    <property type="term" value="P:regulation of pH"/>
    <property type="evidence" value="ECO:0007669"/>
    <property type="project" value="UniProtKB-UniRule"/>
</dbReference>
<dbReference type="InterPro" id="IPR004670">
    <property type="entry name" value="NhaA"/>
</dbReference>
<dbReference type="Gene3D" id="3.40.30.10">
    <property type="entry name" value="Glutaredoxin"/>
    <property type="match status" value="1"/>
</dbReference>
<evidence type="ECO:0000259" key="13">
    <source>
        <dbReference type="Pfam" id="PF13462"/>
    </source>
</evidence>
<feature type="transmembrane region" description="Helical" evidence="12">
    <location>
        <begin position="322"/>
        <end position="345"/>
    </location>
</feature>
<feature type="transmembrane region" description="Helical" evidence="12">
    <location>
        <begin position="125"/>
        <end position="144"/>
    </location>
</feature>
<feature type="transmembrane region" description="Helical" evidence="12">
    <location>
        <begin position="156"/>
        <end position="177"/>
    </location>
</feature>
<dbReference type="EMBL" id="NCWY01000001">
    <property type="protein sequence ID" value="PAK97037.1"/>
    <property type="molecule type" value="Genomic_DNA"/>
</dbReference>
<keyword evidence="6 12" id="KW-0812">Transmembrane</keyword>
<dbReference type="PANTHER" id="PTHR30341:SF0">
    <property type="entry name" value="NA(+)_H(+) ANTIPORTER NHAA"/>
    <property type="match status" value="1"/>
</dbReference>
<evidence type="ECO:0000313" key="17">
    <source>
        <dbReference type="Proteomes" id="UP000216867"/>
    </source>
</evidence>
<feature type="transmembrane region" description="Helical" evidence="12">
    <location>
        <begin position="62"/>
        <end position="80"/>
    </location>
</feature>
<keyword evidence="8 12" id="KW-0915">Sodium</keyword>
<feature type="transmembrane region" description="Helical" evidence="12">
    <location>
        <begin position="366"/>
        <end position="385"/>
    </location>
</feature>
<keyword evidence="4 12" id="KW-0050">Antiport</keyword>
<keyword evidence="11 12" id="KW-0739">Sodium transport</keyword>
<name>A0A269ZGV2_9MICO</name>
<evidence type="ECO:0000313" key="16">
    <source>
        <dbReference type="EMBL" id="VEW14666.1"/>
    </source>
</evidence>
<evidence type="ECO:0000256" key="10">
    <source>
        <dbReference type="ARBA" id="ARBA00023136"/>
    </source>
</evidence>
<feature type="transmembrane region" description="Helical" evidence="12">
    <location>
        <begin position="12"/>
        <end position="34"/>
    </location>
</feature>
<dbReference type="Proteomes" id="UP000216867">
    <property type="component" value="Unassembled WGS sequence"/>
</dbReference>
<keyword evidence="3 12" id="KW-0813">Transport</keyword>
<dbReference type="Proteomes" id="UP000386281">
    <property type="component" value="Unassembled WGS sequence"/>
</dbReference>
<dbReference type="InterPro" id="IPR036249">
    <property type="entry name" value="Thioredoxin-like_sf"/>
</dbReference>
<evidence type="ECO:0000256" key="12">
    <source>
        <dbReference type="HAMAP-Rule" id="MF_01844"/>
    </source>
</evidence>
<dbReference type="InterPro" id="IPR012336">
    <property type="entry name" value="Thioredoxin-like_fold"/>
</dbReference>
<keyword evidence="10 12" id="KW-0472">Membrane</keyword>
<evidence type="ECO:0000256" key="7">
    <source>
        <dbReference type="ARBA" id="ARBA00022989"/>
    </source>
</evidence>
<evidence type="ECO:0000256" key="3">
    <source>
        <dbReference type="ARBA" id="ARBA00022448"/>
    </source>
</evidence>
<reference evidence="14 17" key="1">
    <citation type="submission" date="2017-04" db="EMBL/GenBank/DDBJ databases">
        <title>Kefir bacterial isolates.</title>
        <authorList>
            <person name="Kim Y."/>
            <person name="Blasche S."/>
            <person name="Patil K.R."/>
        </authorList>
    </citation>
    <scope>NUCLEOTIDE SEQUENCE [LARGE SCALE GENOMIC DNA]</scope>
    <source>
        <strain evidence="14 17">OG2</strain>
    </source>
</reference>
<keyword evidence="5 12" id="KW-1003">Cell membrane</keyword>
<comment type="subcellular location">
    <subcellularLocation>
        <location evidence="1">Cell inner membrane</location>
        <topology evidence="1">Multi-pass membrane protein</topology>
    </subcellularLocation>
    <subcellularLocation>
        <location evidence="12">Cell membrane</location>
        <topology evidence="12">Multi-pass membrane protein</topology>
    </subcellularLocation>
</comment>
<keyword evidence="7 12" id="KW-1133">Transmembrane helix</keyword>
<dbReference type="EMBL" id="CP065682">
    <property type="protein sequence ID" value="QPS34921.1"/>
    <property type="molecule type" value="Genomic_DNA"/>
</dbReference>
<keyword evidence="9 12" id="KW-0406">Ion transport</keyword>
<dbReference type="Proteomes" id="UP000594979">
    <property type="component" value="Chromosome"/>
</dbReference>
<protein>
    <recommendedName>
        <fullName evidence="12">Na(+)/H(+) antiporter NhaA</fullName>
    </recommendedName>
    <alternativeName>
        <fullName evidence="12">Sodium/proton antiporter NhaA</fullName>
    </alternativeName>
</protein>
<evidence type="ECO:0000313" key="14">
    <source>
        <dbReference type="EMBL" id="PAK97037.1"/>
    </source>
</evidence>
<accession>A0A269ZGV2</accession>
<evidence type="ECO:0000256" key="11">
    <source>
        <dbReference type="ARBA" id="ARBA00023201"/>
    </source>
</evidence>
<comment type="function">
    <text evidence="12">Na(+)/H(+) antiporter that extrudes sodium in exchange for external protons.</text>
</comment>
<dbReference type="Pfam" id="PF13462">
    <property type="entry name" value="Thioredoxin_4"/>
    <property type="match status" value="1"/>
</dbReference>
<dbReference type="Pfam" id="PF06965">
    <property type="entry name" value="Na_H_antiport_1"/>
    <property type="match status" value="1"/>
</dbReference>
<feature type="transmembrane region" description="Helical" evidence="12">
    <location>
        <begin position="292"/>
        <end position="310"/>
    </location>
</feature>
<evidence type="ECO:0000256" key="1">
    <source>
        <dbReference type="ARBA" id="ARBA00004429"/>
    </source>
</evidence>
<proteinExistence type="inferred from homology"/>
<organism evidence="14 17">
    <name type="scientific">Brevibacterium casei</name>
    <dbReference type="NCBI Taxonomy" id="33889"/>
    <lineage>
        <taxon>Bacteria</taxon>
        <taxon>Bacillati</taxon>
        <taxon>Actinomycetota</taxon>
        <taxon>Actinomycetes</taxon>
        <taxon>Micrococcales</taxon>
        <taxon>Brevibacteriaceae</taxon>
        <taxon>Brevibacterium</taxon>
    </lineage>
</organism>
<feature type="transmembrane region" description="Helical" evidence="12">
    <location>
        <begin position="397"/>
        <end position="417"/>
    </location>
</feature>
<evidence type="ECO:0000256" key="5">
    <source>
        <dbReference type="ARBA" id="ARBA00022475"/>
    </source>
</evidence>
<feature type="transmembrane region" description="Helical" evidence="12">
    <location>
        <begin position="101"/>
        <end position="119"/>
    </location>
</feature>
<evidence type="ECO:0000313" key="19">
    <source>
        <dbReference type="Proteomes" id="UP000594979"/>
    </source>
</evidence>
<dbReference type="RefSeq" id="WP_009380293.1">
    <property type="nucleotide sequence ID" value="NZ_CAACXN010000015.1"/>
</dbReference>
<feature type="transmembrane region" description="Helical" evidence="12">
    <location>
        <begin position="183"/>
        <end position="199"/>
    </location>
</feature>
<evidence type="ECO:0000256" key="6">
    <source>
        <dbReference type="ARBA" id="ARBA00022692"/>
    </source>
</evidence>
<dbReference type="InterPro" id="IPR023171">
    <property type="entry name" value="Na/H_antiporter_dom_sf"/>
</dbReference>
<feature type="transmembrane region" description="Helical" evidence="12">
    <location>
        <begin position="204"/>
        <end position="220"/>
    </location>
</feature>
<sequence length="637" mass="68792">MVTRLSRGLAAFFRTESAGAVVLLAATVIALLWANLSPDSYNTVIKTEFGFVAGGSELEMSLQHWINDAVMMAFFFLVTLEVKKDVVLGELRSWKRAALPIVGAVAGLIVPALIFVAITRGTPEVGAWGVVISTDTAFIVGILAAFGSRIPAQLRVFILALAVVDDIGALAVIAFFYTEDIDLLWLGIAAALAAVTWFVQRMQAWRGLVYAILGVFLWFAVLQSGVHATIAGVILGLILPVFPPKHQLVDEAEDLTQSFRRSPNAERGMSAAEGILRSVSINDRFQLSLRRVVSLVIVPVFALVNAGVLITPESLSHAFGSALTWGVIAGLVLGKFVGIFGATMLGRRLHIGELSEALRPRHIASGAMLTGIGFTISLFIVDLAITDPVAQSDARIGILTASALAALIGVISLQLTARYDRRHAPARVQLNRPIDPERDHIYGPPEAKNSLTVYGSFGGLDDANTEEILDQVIDHYEGDINFVFRHIRPTAEGAPEQTAEALEAVAAQQRKLFWPMRHELNEISEERSLDNRELLRASVNIGANLSRVEDDLRRGNHLGRVDEDYLDAENMGLTRGPVLFVNGLLYKGDMEPNAIIADLDATRAEAPDPKTRPDHILTSDCAVQGGAPVQASAGRSA</sequence>
<dbReference type="KEGG" id="bcau:I6G59_06325"/>
<comment type="similarity">
    <text evidence="2">In the N-terminal section; belongs to the NhaA Na(+)/H(+) (TC 2.A.33) antiporter family.</text>
</comment>
<evidence type="ECO:0000256" key="2">
    <source>
        <dbReference type="ARBA" id="ARBA00007006"/>
    </source>
</evidence>
<dbReference type="EMBL" id="CAACXN010000015">
    <property type="protein sequence ID" value="VEW14666.1"/>
    <property type="molecule type" value="Genomic_DNA"/>
</dbReference>
<dbReference type="GO" id="GO:0015385">
    <property type="term" value="F:sodium:proton antiporter activity"/>
    <property type="evidence" value="ECO:0007669"/>
    <property type="project" value="UniProtKB-UniRule"/>
</dbReference>
<dbReference type="GO" id="GO:0005886">
    <property type="term" value="C:plasma membrane"/>
    <property type="evidence" value="ECO:0007669"/>
    <property type="project" value="UniProtKB-SubCell"/>
</dbReference>
<dbReference type="NCBIfam" id="TIGR00773">
    <property type="entry name" value="NhaA"/>
    <property type="match status" value="1"/>
</dbReference>
<gene>
    <name evidence="12 15" type="primary">nhaA</name>
    <name evidence="16" type="synonym">nhaA_2</name>
    <name evidence="14" type="ORF">B8X04_00185</name>
    <name evidence="15" type="ORF">I6G59_06325</name>
    <name evidence="16" type="ORF">NCTC12391_02815</name>
</gene>
<dbReference type="AlphaFoldDB" id="A0A269ZGV2"/>
<dbReference type="HAMAP" id="MF_01844">
    <property type="entry name" value="NhaA"/>
    <property type="match status" value="1"/>
</dbReference>
<reference evidence="15 19" key="3">
    <citation type="submission" date="2020-12" db="EMBL/GenBank/DDBJ databases">
        <title>FDA dAtabase for Regulatory Grade micrObial Sequences (FDA-ARGOS): Supporting development and validation of Infectious Disease Dx tests.</title>
        <authorList>
            <person name="Sproer C."/>
            <person name="Gronow S."/>
            <person name="Severitt S."/>
            <person name="Schroder I."/>
            <person name="Tallon L."/>
            <person name="Sadzewicz L."/>
            <person name="Zhao X."/>
            <person name="Boylan J."/>
            <person name="Ott S."/>
            <person name="Bowen H."/>
            <person name="Vavikolanu K."/>
            <person name="Mehta A."/>
            <person name="Aluvathingal J."/>
            <person name="Nadendla S."/>
            <person name="Lowell S."/>
            <person name="Myers T."/>
            <person name="Yan Y."/>
            <person name="Sichtig H."/>
        </authorList>
    </citation>
    <scope>NUCLEOTIDE SEQUENCE [LARGE SCALE GENOMIC DNA]</scope>
    <source>
        <strain evidence="15 19">FDAARGOS_902</strain>
    </source>
</reference>
<dbReference type="Gene3D" id="1.20.1530.10">
    <property type="entry name" value="Na+/H+ antiporter like domain"/>
    <property type="match status" value="1"/>
</dbReference>
<evidence type="ECO:0000313" key="18">
    <source>
        <dbReference type="Proteomes" id="UP000386281"/>
    </source>
</evidence>
<comment type="catalytic activity">
    <reaction evidence="12">
        <text>Na(+)(in) + 2 H(+)(out) = Na(+)(out) + 2 H(+)(in)</text>
        <dbReference type="Rhea" id="RHEA:29251"/>
        <dbReference type="ChEBI" id="CHEBI:15378"/>
        <dbReference type="ChEBI" id="CHEBI:29101"/>
    </reaction>
</comment>
<evidence type="ECO:0000313" key="15">
    <source>
        <dbReference type="EMBL" id="QPS34921.1"/>
    </source>
</evidence>
<feature type="domain" description="Thioredoxin-like fold" evidence="13">
    <location>
        <begin position="438"/>
        <end position="595"/>
    </location>
</feature>